<gene>
    <name evidence="3" type="ORF">FNK824_LOCUS25925</name>
    <name evidence="2" type="ORF">SEV965_LOCUS32125</name>
</gene>
<comment type="caution">
    <text evidence="3">The sequence shown here is derived from an EMBL/GenBank/DDBJ whole genome shotgun (WGS) entry which is preliminary data.</text>
</comment>
<evidence type="ECO:0000313" key="2">
    <source>
        <dbReference type="EMBL" id="CAF1417100.1"/>
    </source>
</evidence>
<evidence type="ECO:0000256" key="1">
    <source>
        <dbReference type="SAM" id="Coils"/>
    </source>
</evidence>
<sequence length="211" mass="24936">MILLNIDQNVKSNLNDIFQRIIFELEILKYQFAAQQSVIDNHEKRINELETDIKLQKAKMLAFDVIKLFRFYYIDDILKGFPFSTWKSFTDEWTKRECAVLQNMTANNNTINNNDPTIIDKVQQDSFICQLVEPVELELAQQWNLNLKLKTIRDIANERHEVAHDPIKTDMDQRCFLMKCNNFTFPAGYQYATDIKKLINVLNGTKLKRYC</sequence>
<keyword evidence="1" id="KW-0175">Coiled coil</keyword>
<proteinExistence type="predicted"/>
<dbReference type="EMBL" id="CAJNOU010003918">
    <property type="protein sequence ID" value="CAF1417100.1"/>
    <property type="molecule type" value="Genomic_DNA"/>
</dbReference>
<name>A0A819NVE5_9BILA</name>
<protein>
    <submittedName>
        <fullName evidence="3">Uncharacterized protein</fullName>
    </submittedName>
</protein>
<feature type="coiled-coil region" evidence="1">
    <location>
        <begin position="32"/>
        <end position="59"/>
    </location>
</feature>
<reference evidence="3" key="1">
    <citation type="submission" date="2021-02" db="EMBL/GenBank/DDBJ databases">
        <authorList>
            <person name="Nowell W R."/>
        </authorList>
    </citation>
    <scope>NUCLEOTIDE SEQUENCE</scope>
</reference>
<evidence type="ECO:0000313" key="3">
    <source>
        <dbReference type="EMBL" id="CAF4000715.1"/>
    </source>
</evidence>
<dbReference type="EMBL" id="CAJOBE010006231">
    <property type="protein sequence ID" value="CAF4000715.1"/>
    <property type="molecule type" value="Genomic_DNA"/>
</dbReference>
<dbReference type="Proteomes" id="UP000663889">
    <property type="component" value="Unassembled WGS sequence"/>
</dbReference>
<dbReference type="Proteomes" id="UP000663874">
    <property type="component" value="Unassembled WGS sequence"/>
</dbReference>
<dbReference type="AlphaFoldDB" id="A0A819NVE5"/>
<organism evidence="3 4">
    <name type="scientific">Rotaria sordida</name>
    <dbReference type="NCBI Taxonomy" id="392033"/>
    <lineage>
        <taxon>Eukaryota</taxon>
        <taxon>Metazoa</taxon>
        <taxon>Spiralia</taxon>
        <taxon>Gnathifera</taxon>
        <taxon>Rotifera</taxon>
        <taxon>Eurotatoria</taxon>
        <taxon>Bdelloidea</taxon>
        <taxon>Philodinida</taxon>
        <taxon>Philodinidae</taxon>
        <taxon>Rotaria</taxon>
    </lineage>
</organism>
<evidence type="ECO:0000313" key="4">
    <source>
        <dbReference type="Proteomes" id="UP000663874"/>
    </source>
</evidence>
<accession>A0A819NVE5</accession>